<dbReference type="OrthoDB" id="1883156at2759"/>
<evidence type="ECO:0000313" key="1">
    <source>
        <dbReference type="Proteomes" id="UP000515123"/>
    </source>
</evidence>
<protein>
    <submittedName>
        <fullName evidence="2">Uncharacterized protein LOC109707417</fullName>
    </submittedName>
</protein>
<proteinExistence type="predicted"/>
<name>A0A6P5EL02_ANACO</name>
<accession>A0A6P5EL02</accession>
<reference evidence="1" key="1">
    <citation type="journal article" date="2015" name="Nat. Genet.">
        <title>The pineapple genome and the evolution of CAM photosynthesis.</title>
        <authorList>
            <person name="Ming R."/>
            <person name="VanBuren R."/>
            <person name="Wai C.M."/>
            <person name="Tang H."/>
            <person name="Schatz M.C."/>
            <person name="Bowers J.E."/>
            <person name="Lyons E."/>
            <person name="Wang M.L."/>
            <person name="Chen J."/>
            <person name="Biggers E."/>
            <person name="Zhang J."/>
            <person name="Huang L."/>
            <person name="Zhang L."/>
            <person name="Miao W."/>
            <person name="Zhang J."/>
            <person name="Ye Z."/>
            <person name="Miao C."/>
            <person name="Lin Z."/>
            <person name="Wang H."/>
            <person name="Zhou H."/>
            <person name="Yim W.C."/>
            <person name="Priest H.D."/>
            <person name="Zheng C."/>
            <person name="Woodhouse M."/>
            <person name="Edger P.P."/>
            <person name="Guyot R."/>
            <person name="Guo H.B."/>
            <person name="Guo H."/>
            <person name="Zheng G."/>
            <person name="Singh R."/>
            <person name="Sharma A."/>
            <person name="Min X."/>
            <person name="Zheng Y."/>
            <person name="Lee H."/>
            <person name="Gurtowski J."/>
            <person name="Sedlazeck F.J."/>
            <person name="Harkess A."/>
            <person name="McKain M.R."/>
            <person name="Liao Z."/>
            <person name="Fang J."/>
            <person name="Liu J."/>
            <person name="Zhang X."/>
            <person name="Zhang Q."/>
            <person name="Hu W."/>
            <person name="Qin Y."/>
            <person name="Wang K."/>
            <person name="Chen L.Y."/>
            <person name="Shirley N."/>
            <person name="Lin Y.R."/>
            <person name="Liu L.Y."/>
            <person name="Hernandez A.G."/>
            <person name="Wright C.L."/>
            <person name="Bulone V."/>
            <person name="Tuskan G.A."/>
            <person name="Heath K."/>
            <person name="Zee F."/>
            <person name="Moore P.H."/>
            <person name="Sunkar R."/>
            <person name="Leebens-Mack J.H."/>
            <person name="Mockler T."/>
            <person name="Bennetzen J.L."/>
            <person name="Freeling M."/>
            <person name="Sankoff D."/>
            <person name="Paterson A.H."/>
            <person name="Zhu X."/>
            <person name="Yang X."/>
            <person name="Smith J.A."/>
            <person name="Cushman J.C."/>
            <person name="Paull R.E."/>
            <person name="Yu Q."/>
        </authorList>
    </citation>
    <scope>NUCLEOTIDE SEQUENCE [LARGE SCALE GENOMIC DNA]</scope>
    <source>
        <strain evidence="1">cv. F153</strain>
    </source>
</reference>
<sequence>MALLSANLLSPNKTLIPSLDLLRNPNLSPISPLNPLLSSPPPKRLVVSASSSSFSAAAAASADPDLQEITKPFPQTLSNWGEFARRVSGEWDGFGAEFTPEGNPIELPESVVPEAFREWGVEVFDWQTQCPTLASESGDPVLCYKLIKLLPTVGCEADAATRHSVEERIAGSSEGRVSALGFDPSGSYVAAWPVDGQGGKKLLEVEHCLVDPANKEGRVRVIQVTAAEEEGMRLEAIRVFSEQWYGPFRNGEQLGGCAIRESGFASSSALRVSDVVGVWQGITSSVARFGAEQMEILQELFPSKPGKIVRDQLGLVTLPKQLWCSFKVDDGEITGEVGWLFDHGRAITSRCLLSKDRKLKEMAFGHEIAVAEDA</sequence>
<keyword evidence="1" id="KW-1185">Reference proteome</keyword>
<reference evidence="2" key="2">
    <citation type="submission" date="2025-08" db="UniProtKB">
        <authorList>
            <consortium name="RefSeq"/>
        </authorList>
    </citation>
    <scope>IDENTIFICATION</scope>
    <source>
        <tissue evidence="2">Leaf</tissue>
    </source>
</reference>
<dbReference type="GeneID" id="109707417"/>
<organism evidence="1 2">
    <name type="scientific">Ananas comosus</name>
    <name type="common">Pineapple</name>
    <name type="synonym">Ananas ananas</name>
    <dbReference type="NCBI Taxonomy" id="4615"/>
    <lineage>
        <taxon>Eukaryota</taxon>
        <taxon>Viridiplantae</taxon>
        <taxon>Streptophyta</taxon>
        <taxon>Embryophyta</taxon>
        <taxon>Tracheophyta</taxon>
        <taxon>Spermatophyta</taxon>
        <taxon>Magnoliopsida</taxon>
        <taxon>Liliopsida</taxon>
        <taxon>Poales</taxon>
        <taxon>Bromeliaceae</taxon>
        <taxon>Bromelioideae</taxon>
        <taxon>Ananas</taxon>
    </lineage>
</organism>
<gene>
    <name evidence="2" type="primary">LOC109707417</name>
</gene>
<dbReference type="AlphaFoldDB" id="A0A6P5EL02"/>
<dbReference type="RefSeq" id="XP_020084246.1">
    <property type="nucleotide sequence ID" value="XM_020228657.1"/>
</dbReference>
<dbReference type="Proteomes" id="UP000515123">
    <property type="component" value="Linkage group 3"/>
</dbReference>
<evidence type="ECO:0000313" key="2">
    <source>
        <dbReference type="RefSeq" id="XP_020084246.1"/>
    </source>
</evidence>